<protein>
    <submittedName>
        <fullName evidence="5">S24 family peptidase</fullName>
    </submittedName>
</protein>
<evidence type="ECO:0000313" key="6">
    <source>
        <dbReference type="Proteomes" id="UP001596086"/>
    </source>
</evidence>
<dbReference type="EMBL" id="JBHSMZ010000004">
    <property type="protein sequence ID" value="MFC5548177.1"/>
    <property type="molecule type" value="Genomic_DNA"/>
</dbReference>
<evidence type="ECO:0000259" key="4">
    <source>
        <dbReference type="Pfam" id="PF00717"/>
    </source>
</evidence>
<dbReference type="InterPro" id="IPR001387">
    <property type="entry name" value="Cro/C1-type_HTH"/>
</dbReference>
<name>A0ABW0RVJ1_9BURK</name>
<dbReference type="InterPro" id="IPR039418">
    <property type="entry name" value="LexA-like"/>
</dbReference>
<keyword evidence="3" id="KW-0804">Transcription</keyword>
<accession>A0ABW0RVJ1</accession>
<reference evidence="6" key="1">
    <citation type="journal article" date="2019" name="Int. J. Syst. Evol. Microbiol.">
        <title>The Global Catalogue of Microorganisms (GCM) 10K type strain sequencing project: providing services to taxonomists for standard genome sequencing and annotation.</title>
        <authorList>
            <consortium name="The Broad Institute Genomics Platform"/>
            <consortium name="The Broad Institute Genome Sequencing Center for Infectious Disease"/>
            <person name="Wu L."/>
            <person name="Ma J."/>
        </authorList>
    </citation>
    <scope>NUCLEOTIDE SEQUENCE [LARGE SCALE GENOMIC DNA]</scope>
    <source>
        <strain evidence="6">CGMCC 4.5798</strain>
    </source>
</reference>
<gene>
    <name evidence="5" type="ORF">ACFPO9_06575</name>
</gene>
<dbReference type="CDD" id="cd06529">
    <property type="entry name" value="S24_LexA-like"/>
    <property type="match status" value="1"/>
</dbReference>
<keyword evidence="6" id="KW-1185">Reference proteome</keyword>
<keyword evidence="2" id="KW-0238">DNA-binding</keyword>
<feature type="domain" description="Peptidase S24/S26A/S26B/S26C" evidence="4">
    <location>
        <begin position="135"/>
        <end position="234"/>
    </location>
</feature>
<dbReference type="SUPFAM" id="SSF51306">
    <property type="entry name" value="LexA/Signal peptidase"/>
    <property type="match status" value="1"/>
</dbReference>
<proteinExistence type="predicted"/>
<dbReference type="InterPro" id="IPR015927">
    <property type="entry name" value="Peptidase_S24_S26A/B/C"/>
</dbReference>
<organism evidence="5 6">
    <name type="scientific">Massilia aerilata</name>
    <dbReference type="NCBI Taxonomy" id="453817"/>
    <lineage>
        <taxon>Bacteria</taxon>
        <taxon>Pseudomonadati</taxon>
        <taxon>Pseudomonadota</taxon>
        <taxon>Betaproteobacteria</taxon>
        <taxon>Burkholderiales</taxon>
        <taxon>Oxalobacteraceae</taxon>
        <taxon>Telluria group</taxon>
        <taxon>Massilia</taxon>
    </lineage>
</organism>
<comment type="caution">
    <text evidence="5">The sequence shown here is derived from an EMBL/GenBank/DDBJ whole genome shotgun (WGS) entry which is preliminary data.</text>
</comment>
<keyword evidence="1" id="KW-0805">Transcription regulation</keyword>
<dbReference type="CDD" id="cd00093">
    <property type="entry name" value="HTH_XRE"/>
    <property type="match status" value="1"/>
</dbReference>
<sequence>MHIQMKRLYEAAEVLAGLKTQSEIARALNTSSQTVNNWESRGMSKVGMLKAQSVFGCSATWLETGEGAMAVGPRSISNDDEGGFSPQATNPFLQGAKQVKVGEERDTVPIRRVSLKLRAGITGFETEPEFEDGGVLEIPRTVIDQQQLIPHLLLAIRVHGRSMEPMLFEDDTVVIDTNDTEPTSKELYALNFNGEACVKQLLLKGSEWFLHSLNPDFSQINVRSGVCSIVGRVIYQPGRLLTGRL</sequence>
<dbReference type="RefSeq" id="WP_379768648.1">
    <property type="nucleotide sequence ID" value="NZ_JBHSMZ010000004.1"/>
</dbReference>
<dbReference type="Gene3D" id="1.10.260.40">
    <property type="entry name" value="lambda repressor-like DNA-binding domains"/>
    <property type="match status" value="1"/>
</dbReference>
<dbReference type="Gene3D" id="2.10.109.10">
    <property type="entry name" value="Umud Fragment, subunit A"/>
    <property type="match status" value="1"/>
</dbReference>
<evidence type="ECO:0000256" key="3">
    <source>
        <dbReference type="ARBA" id="ARBA00023163"/>
    </source>
</evidence>
<evidence type="ECO:0000256" key="2">
    <source>
        <dbReference type="ARBA" id="ARBA00023125"/>
    </source>
</evidence>
<dbReference type="InterPro" id="IPR036286">
    <property type="entry name" value="LexA/Signal_pep-like_sf"/>
</dbReference>
<evidence type="ECO:0000256" key="1">
    <source>
        <dbReference type="ARBA" id="ARBA00023015"/>
    </source>
</evidence>
<dbReference type="PANTHER" id="PTHR40661:SF3">
    <property type="entry name" value="FELS-1 PROPHAGE TRANSCRIPTIONAL REGULATOR"/>
    <property type="match status" value="1"/>
</dbReference>
<evidence type="ECO:0000313" key="5">
    <source>
        <dbReference type="EMBL" id="MFC5548177.1"/>
    </source>
</evidence>
<dbReference type="PANTHER" id="PTHR40661">
    <property type="match status" value="1"/>
</dbReference>
<dbReference type="InterPro" id="IPR010982">
    <property type="entry name" value="Lambda_DNA-bd_dom_sf"/>
</dbReference>
<dbReference type="Proteomes" id="UP001596086">
    <property type="component" value="Unassembled WGS sequence"/>
</dbReference>
<dbReference type="Pfam" id="PF00717">
    <property type="entry name" value="Peptidase_S24"/>
    <property type="match status" value="1"/>
</dbReference>